<dbReference type="SMART" id="SM00409">
    <property type="entry name" value="IG"/>
    <property type="match status" value="2"/>
</dbReference>
<keyword evidence="6" id="KW-1185">Reference proteome</keyword>
<reference evidence="5 6" key="1">
    <citation type="submission" date="2020-06" db="EMBL/GenBank/DDBJ databases">
        <authorList>
            <person name="Li R."/>
            <person name="Bekaert M."/>
        </authorList>
    </citation>
    <scope>NUCLEOTIDE SEQUENCE [LARGE SCALE GENOMIC DNA]</scope>
    <source>
        <strain evidence="6">wild</strain>
    </source>
</reference>
<evidence type="ECO:0000256" key="3">
    <source>
        <dbReference type="SAM" id="SignalP"/>
    </source>
</evidence>
<dbReference type="EMBL" id="CACVKT020006484">
    <property type="protein sequence ID" value="CAC5401800.1"/>
    <property type="molecule type" value="Genomic_DNA"/>
</dbReference>
<dbReference type="PANTHER" id="PTHR45080">
    <property type="entry name" value="CONTACTIN 5"/>
    <property type="match status" value="1"/>
</dbReference>
<feature type="domain" description="Ig-like" evidence="4">
    <location>
        <begin position="21"/>
        <end position="136"/>
    </location>
</feature>
<dbReference type="InterPro" id="IPR050958">
    <property type="entry name" value="Cell_Adh-Cytoskel_Orgn"/>
</dbReference>
<protein>
    <submittedName>
        <fullName evidence="5">SDK</fullName>
    </submittedName>
</protein>
<dbReference type="PANTHER" id="PTHR45080:SF8">
    <property type="entry name" value="IG-LIKE DOMAIN-CONTAINING PROTEIN"/>
    <property type="match status" value="1"/>
</dbReference>
<dbReference type="GO" id="GO:0005886">
    <property type="term" value="C:plasma membrane"/>
    <property type="evidence" value="ECO:0007669"/>
    <property type="project" value="TreeGrafter"/>
</dbReference>
<gene>
    <name evidence="5" type="ORF">MCOR_35852</name>
</gene>
<dbReference type="GO" id="GO:0007156">
    <property type="term" value="P:homophilic cell adhesion via plasma membrane adhesion molecules"/>
    <property type="evidence" value="ECO:0007669"/>
    <property type="project" value="TreeGrafter"/>
</dbReference>
<accession>A0A6J8D3S5</accession>
<dbReference type="InterPro" id="IPR003599">
    <property type="entry name" value="Ig_sub"/>
</dbReference>
<feature type="chain" id="PRO_5026941142" evidence="3">
    <location>
        <begin position="19"/>
        <end position="275"/>
    </location>
</feature>
<evidence type="ECO:0000259" key="4">
    <source>
        <dbReference type="PROSITE" id="PS50835"/>
    </source>
</evidence>
<dbReference type="Proteomes" id="UP000507470">
    <property type="component" value="Unassembled WGS sequence"/>
</dbReference>
<organism evidence="5 6">
    <name type="scientific">Mytilus coruscus</name>
    <name type="common">Sea mussel</name>
    <dbReference type="NCBI Taxonomy" id="42192"/>
    <lineage>
        <taxon>Eukaryota</taxon>
        <taxon>Metazoa</taxon>
        <taxon>Spiralia</taxon>
        <taxon>Lophotrochozoa</taxon>
        <taxon>Mollusca</taxon>
        <taxon>Bivalvia</taxon>
        <taxon>Autobranchia</taxon>
        <taxon>Pteriomorphia</taxon>
        <taxon>Mytilida</taxon>
        <taxon>Mytiloidea</taxon>
        <taxon>Mytilidae</taxon>
        <taxon>Mytilinae</taxon>
        <taxon>Mytilus</taxon>
    </lineage>
</organism>
<keyword evidence="1 3" id="KW-0732">Signal</keyword>
<dbReference type="InterPro" id="IPR036179">
    <property type="entry name" value="Ig-like_dom_sf"/>
</dbReference>
<sequence>MVLPLVVLIGIFLQPSYAQVPTVSIPLSSYSINAGGQGTYQCFASNAFGTGQSPTITSLTVNTPGTPTVTIQQTSYSEWSLVKFVIDSDKDERLTCTIIIVSSFISGQDSNDAGTYRCFASNSAGTGQSANTASLSVTSNNLPTVTILNSAINVVQGNSVTLDCTVSSSLALTSAGTGQSNVVTRVTVLAQSVPTVAVQQSSYSVTTAQSDVGTYTCFATNSVGTGQSTTTTLSVTGTPPSVTCWNRTKYSHHTICNRNCTNSSSSTTIIFSHHW</sequence>
<feature type="domain" description="Ig-like" evidence="4">
    <location>
        <begin position="143"/>
        <end position="234"/>
    </location>
</feature>
<keyword evidence="2" id="KW-1015">Disulfide bond</keyword>
<dbReference type="SUPFAM" id="SSF48726">
    <property type="entry name" value="Immunoglobulin"/>
    <property type="match status" value="3"/>
</dbReference>
<evidence type="ECO:0000256" key="2">
    <source>
        <dbReference type="ARBA" id="ARBA00023157"/>
    </source>
</evidence>
<evidence type="ECO:0000313" key="6">
    <source>
        <dbReference type="Proteomes" id="UP000507470"/>
    </source>
</evidence>
<dbReference type="InterPro" id="IPR013783">
    <property type="entry name" value="Ig-like_fold"/>
</dbReference>
<dbReference type="PROSITE" id="PS50835">
    <property type="entry name" value="IG_LIKE"/>
    <property type="match status" value="2"/>
</dbReference>
<dbReference type="AlphaFoldDB" id="A0A6J8D3S5"/>
<evidence type="ECO:0000256" key="1">
    <source>
        <dbReference type="ARBA" id="ARBA00022729"/>
    </source>
</evidence>
<dbReference type="Gene3D" id="2.60.40.10">
    <property type="entry name" value="Immunoglobulins"/>
    <property type="match status" value="2"/>
</dbReference>
<dbReference type="InterPro" id="IPR007110">
    <property type="entry name" value="Ig-like_dom"/>
</dbReference>
<proteinExistence type="predicted"/>
<evidence type="ECO:0000313" key="5">
    <source>
        <dbReference type="EMBL" id="CAC5401800.1"/>
    </source>
</evidence>
<feature type="signal peptide" evidence="3">
    <location>
        <begin position="1"/>
        <end position="18"/>
    </location>
</feature>
<name>A0A6J8D3S5_MYTCO</name>